<dbReference type="InterPro" id="IPR053164">
    <property type="entry name" value="IS1016-like_transposase"/>
</dbReference>
<evidence type="ECO:0000313" key="2">
    <source>
        <dbReference type="Proteomes" id="UP001176961"/>
    </source>
</evidence>
<evidence type="ECO:0000313" key="1">
    <source>
        <dbReference type="EMBL" id="CAJ0601734.1"/>
    </source>
</evidence>
<comment type="caution">
    <text evidence="1">The sequence shown here is derived from an EMBL/GenBank/DDBJ whole genome shotgun (WGS) entry which is preliminary data.</text>
</comment>
<accession>A0AA36H0F3</accession>
<dbReference type="PANTHER" id="PTHR47163">
    <property type="entry name" value="DDE_TNP_IS1595 DOMAIN-CONTAINING PROTEIN"/>
    <property type="match status" value="1"/>
</dbReference>
<dbReference type="Proteomes" id="UP001176961">
    <property type="component" value="Unassembled WGS sequence"/>
</dbReference>
<reference evidence="1" key="1">
    <citation type="submission" date="2023-07" db="EMBL/GenBank/DDBJ databases">
        <authorList>
            <consortium name="CYATHOMIX"/>
        </authorList>
    </citation>
    <scope>NUCLEOTIDE SEQUENCE</scope>
    <source>
        <strain evidence="1">N/A</strain>
    </source>
</reference>
<gene>
    <name evidence="1" type="ORF">CYNAS_LOCUS13717</name>
</gene>
<name>A0AA36H0F3_CYLNA</name>
<keyword evidence="2" id="KW-1185">Reference proteome</keyword>
<protein>
    <submittedName>
        <fullName evidence="1">Uncharacterized protein</fullName>
    </submittedName>
</protein>
<dbReference type="EMBL" id="CATQJL010000305">
    <property type="protein sequence ID" value="CAJ0601734.1"/>
    <property type="molecule type" value="Genomic_DNA"/>
</dbReference>
<dbReference type="PANTHER" id="PTHR47163:SF2">
    <property type="entry name" value="SI:DKEY-17M8.2"/>
    <property type="match status" value="1"/>
</dbReference>
<dbReference type="AlphaFoldDB" id="A0AA36H0F3"/>
<organism evidence="1 2">
    <name type="scientific">Cylicocyclus nassatus</name>
    <name type="common">Nematode worm</name>
    <dbReference type="NCBI Taxonomy" id="53992"/>
    <lineage>
        <taxon>Eukaryota</taxon>
        <taxon>Metazoa</taxon>
        <taxon>Ecdysozoa</taxon>
        <taxon>Nematoda</taxon>
        <taxon>Chromadorea</taxon>
        <taxon>Rhabditida</taxon>
        <taxon>Rhabditina</taxon>
        <taxon>Rhabditomorpha</taxon>
        <taxon>Strongyloidea</taxon>
        <taxon>Strongylidae</taxon>
        <taxon>Cylicocyclus</taxon>
    </lineage>
</organism>
<proteinExistence type="predicted"/>
<sequence length="288" mass="32908">MKLYFGSSIFWKCSKTTCRQKTNIRTGTWFVNSRISFVTAIRFIYCWAKELTSIEWCKNELVMNHNTAVDWNNYMRDVVTEQLIQRGNKKIREEGKIVEIYESLFTRRKNHAGRILPQQWIFGGICRETKECFLVRVPNRNASTLLKSITENIEEGSLSTLIAGMAIIQKISQKQDLNIPSYYNAGSKQSGIFQLLTDHKAILGHGGFGAVGLVSRCAFIAVFFDSDVSTSTEFEFPTTKAFPIIDQEKVKENKGSATRLKQKAEIYENTPSAMIPRPMVERAFELKT</sequence>